<protein>
    <submittedName>
        <fullName evidence="1">Uncharacterized protein</fullName>
    </submittedName>
</protein>
<dbReference type="EMBL" id="BLAL01000060">
    <property type="protein sequence ID" value="GES82334.1"/>
    <property type="molecule type" value="Genomic_DNA"/>
</dbReference>
<proteinExistence type="predicted"/>
<organism evidence="1 2">
    <name type="scientific">Rhizophagus clarus</name>
    <dbReference type="NCBI Taxonomy" id="94130"/>
    <lineage>
        <taxon>Eukaryota</taxon>
        <taxon>Fungi</taxon>
        <taxon>Fungi incertae sedis</taxon>
        <taxon>Mucoromycota</taxon>
        <taxon>Glomeromycotina</taxon>
        <taxon>Glomeromycetes</taxon>
        <taxon>Glomerales</taxon>
        <taxon>Glomeraceae</taxon>
        <taxon>Rhizophagus</taxon>
    </lineage>
</organism>
<dbReference type="Proteomes" id="UP000615446">
    <property type="component" value="Unassembled WGS sequence"/>
</dbReference>
<evidence type="ECO:0000313" key="2">
    <source>
        <dbReference type="Proteomes" id="UP000615446"/>
    </source>
</evidence>
<name>A0A8H3LB15_9GLOM</name>
<accession>A0A8H3LB15</accession>
<evidence type="ECO:0000313" key="1">
    <source>
        <dbReference type="EMBL" id="GES82334.1"/>
    </source>
</evidence>
<comment type="caution">
    <text evidence="1">The sequence shown here is derived from an EMBL/GenBank/DDBJ whole genome shotgun (WGS) entry which is preliminary data.</text>
</comment>
<gene>
    <name evidence="1" type="ORF">RCL2_000954600</name>
</gene>
<reference evidence="1" key="1">
    <citation type="submission" date="2019-10" db="EMBL/GenBank/DDBJ databases">
        <title>Conservation and host-specific expression of non-tandemly repeated heterogenous ribosome RNA gene in arbuscular mycorrhizal fungi.</title>
        <authorList>
            <person name="Maeda T."/>
            <person name="Kobayashi Y."/>
            <person name="Nakagawa T."/>
            <person name="Ezawa T."/>
            <person name="Yamaguchi K."/>
            <person name="Bino T."/>
            <person name="Nishimoto Y."/>
            <person name="Shigenobu S."/>
            <person name="Kawaguchi M."/>
        </authorList>
    </citation>
    <scope>NUCLEOTIDE SEQUENCE</scope>
    <source>
        <strain evidence="1">HR1</strain>
    </source>
</reference>
<dbReference type="AlphaFoldDB" id="A0A8H3LB15"/>
<sequence>MELLSTGKEFREYLKREMNLALNINFKNIGKCKGKSFFDRLYQKYGRLSQVKEKYFDRLESDNGLYTGDIELLFRILESAASKKYPSQLQKKENEVKAKEQIIIQKDEKIAKLLKEGGEMRNLLNMEKLKNFKIKNSSEEIKINDDQIKGRKINGCKNYRTKSKNTEIITVPVDPTLEINMSNYSGKMSKYTIYDILKCLTNEDIYKIF</sequence>